<feature type="binding site" evidence="8">
    <location>
        <position position="81"/>
    </location>
    <ligand>
        <name>a divalent metal cation</name>
        <dbReference type="ChEBI" id="CHEBI:60240"/>
        <label>1</label>
    </ligand>
</feature>
<evidence type="ECO:0000256" key="2">
    <source>
        <dbReference type="ARBA" id="ARBA00001936"/>
    </source>
</evidence>
<dbReference type="InterPro" id="IPR002468">
    <property type="entry name" value="Pept_M24A_MAP2"/>
</dbReference>
<evidence type="ECO:0000313" key="11">
    <source>
        <dbReference type="EMBL" id="ADC66601.1"/>
    </source>
</evidence>
<dbReference type="PRINTS" id="PR00599">
    <property type="entry name" value="MAPEPTIDASE"/>
</dbReference>
<dbReference type="Gene3D" id="1.10.10.10">
    <property type="entry name" value="Winged helix-like DNA-binding domain superfamily/Winged helix DNA-binding domain"/>
    <property type="match status" value="1"/>
</dbReference>
<proteinExistence type="inferred from homology"/>
<dbReference type="STRING" id="589924.Ferp_2494"/>
<dbReference type="NCBIfam" id="TIGR00501">
    <property type="entry name" value="met_pdase_II"/>
    <property type="match status" value="1"/>
</dbReference>
<name>D3S2B0_FERPA</name>
<evidence type="ECO:0000256" key="6">
    <source>
        <dbReference type="ARBA" id="ARBA00022723"/>
    </source>
</evidence>
<comment type="cofactor">
    <cofactor evidence="3">
        <name>Fe(2+)</name>
        <dbReference type="ChEBI" id="CHEBI:29033"/>
    </cofactor>
</comment>
<evidence type="ECO:0000256" key="7">
    <source>
        <dbReference type="ARBA" id="ARBA00022801"/>
    </source>
</evidence>
<evidence type="ECO:0000256" key="3">
    <source>
        <dbReference type="ARBA" id="ARBA00001954"/>
    </source>
</evidence>
<dbReference type="SUPFAM" id="SSF55920">
    <property type="entry name" value="Creatinase/aminopeptidase"/>
    <property type="match status" value="1"/>
</dbReference>
<reference evidence="11 12" key="2">
    <citation type="journal article" date="2011" name="Stand. Genomic Sci.">
        <title>Complete genome sequence of Ferroglobus placidus AEDII12DO.</title>
        <authorList>
            <person name="Anderson I."/>
            <person name="Risso C."/>
            <person name="Holmes D."/>
            <person name="Lucas S."/>
            <person name="Copeland A."/>
            <person name="Lapidus A."/>
            <person name="Cheng J.F."/>
            <person name="Bruce D."/>
            <person name="Goodwin L."/>
            <person name="Pitluck S."/>
            <person name="Saunders E."/>
            <person name="Brettin T."/>
            <person name="Detter J.C."/>
            <person name="Han C."/>
            <person name="Tapia R."/>
            <person name="Larimer F."/>
            <person name="Land M."/>
            <person name="Hauser L."/>
            <person name="Woyke T."/>
            <person name="Lovley D."/>
            <person name="Kyrpides N."/>
            <person name="Ivanova N."/>
        </authorList>
    </citation>
    <scope>NUCLEOTIDE SEQUENCE [LARGE SCALE GENOMIC DNA]</scope>
    <source>
        <strain evidence="12">DSM 10642 / AEDII12DO</strain>
    </source>
</reference>
<gene>
    <name evidence="8" type="primary">map</name>
    <name evidence="11" type="ordered locus">Ferp_2494</name>
</gene>
<dbReference type="GeneID" id="8780036"/>
<feature type="binding site" evidence="8">
    <location>
        <position position="151"/>
    </location>
    <ligand>
        <name>a divalent metal cation</name>
        <dbReference type="ChEBI" id="CHEBI:60240"/>
        <label>2</label>
        <note>catalytic</note>
    </ligand>
</feature>
<keyword evidence="12" id="KW-1185">Reference proteome</keyword>
<dbReference type="HAMAP" id="MF_01975">
    <property type="entry name" value="MetAP_2_arc"/>
    <property type="match status" value="1"/>
</dbReference>
<dbReference type="PANTHER" id="PTHR45777">
    <property type="entry name" value="METHIONINE AMINOPEPTIDASE 2"/>
    <property type="match status" value="1"/>
</dbReference>
<comment type="cofactor">
    <cofactor evidence="8">
        <name>Co(2+)</name>
        <dbReference type="ChEBI" id="CHEBI:48828"/>
    </cofactor>
    <cofactor evidence="8">
        <name>Zn(2+)</name>
        <dbReference type="ChEBI" id="CHEBI:29105"/>
    </cofactor>
    <cofactor evidence="8">
        <name>Mn(2+)</name>
        <dbReference type="ChEBI" id="CHEBI:29035"/>
    </cofactor>
    <cofactor evidence="8">
        <name>Fe(2+)</name>
        <dbReference type="ChEBI" id="CHEBI:29033"/>
    </cofactor>
    <text evidence="8">Binds 2 divalent metal cations per subunit. Has a high-affinity and a low affinity metal-binding site. The true nature of the physiological cofactor is under debate. The enzyme is active with cobalt, zinc, manganese or divalent iron ions. Most likely, methionine aminopeptidases function as mononuclear Fe(2+)-metalloproteases under physiological conditions, and the catalytically relevant metal-binding site has been assigned to the histidine-containing high-affinity site.</text>
</comment>
<dbReference type="InterPro" id="IPR036388">
    <property type="entry name" value="WH-like_DNA-bd_sf"/>
</dbReference>
<keyword evidence="6 8" id="KW-0479">Metal-binding</keyword>
<feature type="binding site" evidence="8">
    <location>
        <position position="92"/>
    </location>
    <ligand>
        <name>a divalent metal cation</name>
        <dbReference type="ChEBI" id="CHEBI:60240"/>
        <label>2</label>
        <note>catalytic</note>
    </ligand>
</feature>
<dbReference type="InterPro" id="IPR001714">
    <property type="entry name" value="Pept_M24_MAP"/>
</dbReference>
<dbReference type="HOGENOM" id="CLU_015857_7_0_2"/>
<evidence type="ECO:0000256" key="4">
    <source>
        <dbReference type="ARBA" id="ARBA00022438"/>
    </source>
</evidence>
<feature type="domain" description="Peptidase M24" evidence="10">
    <location>
        <begin position="3"/>
        <end position="192"/>
    </location>
</feature>
<dbReference type="InterPro" id="IPR050247">
    <property type="entry name" value="Met_Aminopeptidase_Type2"/>
</dbReference>
<dbReference type="GO" id="GO:0004239">
    <property type="term" value="F:initiator methionyl aminopeptidase activity"/>
    <property type="evidence" value="ECO:0007669"/>
    <property type="project" value="UniProtKB-UniRule"/>
</dbReference>
<dbReference type="KEGG" id="fpl:Ferp_2494"/>
<keyword evidence="4 8" id="KW-0031">Aminopeptidase</keyword>
<dbReference type="EC" id="3.4.11.18" evidence="8 9"/>
<dbReference type="RefSeq" id="WP_012966934.1">
    <property type="nucleotide sequence ID" value="NC_013849.1"/>
</dbReference>
<feature type="binding site" evidence="8">
    <location>
        <position position="184"/>
    </location>
    <ligand>
        <name>a divalent metal cation</name>
        <dbReference type="ChEBI" id="CHEBI:60240"/>
        <label>2</label>
        <note>catalytic</note>
    </ligand>
</feature>
<sequence>MIEKHEKAGEILRKVREEVKEKVKPGVKLLEVAEFVENRIRELGAEPAFPCNISINSDAAHCTPKKNDERTFKEGDLVKIDIGAHVDGYIADTAFTIDLGDNEDLVKAAEEALKRAIEVVEAGVSTSEIGRVIEETVKEFGFKPVINLTGHGFLPYVAHAPPTIYNYGIEKGVKLEEGTVIAIEPFVTDGVGKVAERSEVEIYSLLKQKPVRGRIEREILKEIEKYKTLPFAKRWLTKAPEIILAKLVREKILRSYPVLTEISGGLVSQAEHTVVVEEGGARIIT</sequence>
<reference evidence="12" key="1">
    <citation type="submission" date="2010-02" db="EMBL/GenBank/DDBJ databases">
        <title>Complete sequence of Ferroglobus placidus DSM 10642.</title>
        <authorList>
            <consortium name="US DOE Joint Genome Institute"/>
            <person name="Lucas S."/>
            <person name="Copeland A."/>
            <person name="Lapidus A."/>
            <person name="Cheng J.-F."/>
            <person name="Bruce D."/>
            <person name="Goodwin L."/>
            <person name="Pitluck S."/>
            <person name="Saunders E."/>
            <person name="Brettin T."/>
            <person name="Detter J.C."/>
            <person name="Han C."/>
            <person name="Tapia R."/>
            <person name="Larimer F."/>
            <person name="Land M."/>
            <person name="Hauser L."/>
            <person name="Kyrpides N."/>
            <person name="Ivanova N."/>
            <person name="Holmes D."/>
            <person name="Lovley D."/>
            <person name="Kyrpides N."/>
            <person name="Anderson I.J."/>
            <person name="Woyke T."/>
        </authorList>
    </citation>
    <scope>NUCLEOTIDE SEQUENCE [LARGE SCALE GENOMIC DNA]</scope>
    <source>
        <strain evidence="12">DSM 10642 / AEDII12DO</strain>
    </source>
</reference>
<dbReference type="EMBL" id="CP001899">
    <property type="protein sequence ID" value="ADC66601.1"/>
    <property type="molecule type" value="Genomic_DNA"/>
</dbReference>
<feature type="binding site" evidence="8">
    <location>
        <position position="271"/>
    </location>
    <ligand>
        <name>a divalent metal cation</name>
        <dbReference type="ChEBI" id="CHEBI:60240"/>
        <label>1</label>
    </ligand>
</feature>
<dbReference type="PANTHER" id="PTHR45777:SF2">
    <property type="entry name" value="METHIONINE AMINOPEPTIDASE 2"/>
    <property type="match status" value="1"/>
</dbReference>
<dbReference type="AlphaFoldDB" id="D3S2B0"/>
<comment type="cofactor">
    <cofactor evidence="2">
        <name>Mn(2+)</name>
        <dbReference type="ChEBI" id="CHEBI:29035"/>
    </cofactor>
</comment>
<dbReference type="InterPro" id="IPR028595">
    <property type="entry name" value="MetAP_archaeal"/>
</dbReference>
<dbReference type="GO" id="GO:0005737">
    <property type="term" value="C:cytoplasm"/>
    <property type="evidence" value="ECO:0007669"/>
    <property type="project" value="TreeGrafter"/>
</dbReference>
<dbReference type="Proteomes" id="UP000002613">
    <property type="component" value="Chromosome"/>
</dbReference>
<dbReference type="SUPFAM" id="SSF46785">
    <property type="entry name" value="Winged helix' DNA-binding domain"/>
    <property type="match status" value="1"/>
</dbReference>
<dbReference type="CDD" id="cd01088">
    <property type="entry name" value="MetAP2"/>
    <property type="match status" value="1"/>
</dbReference>
<evidence type="ECO:0000256" key="1">
    <source>
        <dbReference type="ARBA" id="ARBA00000294"/>
    </source>
</evidence>
<dbReference type="GO" id="GO:0046872">
    <property type="term" value="F:metal ion binding"/>
    <property type="evidence" value="ECO:0007669"/>
    <property type="project" value="UniProtKB-UniRule"/>
</dbReference>
<dbReference type="InterPro" id="IPR036005">
    <property type="entry name" value="Creatinase/aminopeptidase-like"/>
</dbReference>
<dbReference type="InterPro" id="IPR000994">
    <property type="entry name" value="Pept_M24"/>
</dbReference>
<dbReference type="Pfam" id="PF00557">
    <property type="entry name" value="Peptidase_M24"/>
    <property type="match status" value="1"/>
</dbReference>
<dbReference type="PaxDb" id="589924-Ferp_2494"/>
<accession>D3S2B0</accession>
<comment type="subunit">
    <text evidence="8">Monomer.</text>
</comment>
<protein>
    <recommendedName>
        <fullName evidence="8 9">Methionine aminopeptidase</fullName>
        <shortName evidence="8">MAP</shortName>
        <shortName evidence="8">MetAP</shortName>
        <ecNumber evidence="8 9">3.4.11.18</ecNumber>
    </recommendedName>
    <alternativeName>
        <fullName evidence="8">Peptidase M</fullName>
    </alternativeName>
</protein>
<evidence type="ECO:0000313" key="12">
    <source>
        <dbReference type="Proteomes" id="UP000002613"/>
    </source>
</evidence>
<dbReference type="PROSITE" id="PS01202">
    <property type="entry name" value="MAP_2"/>
    <property type="match status" value="1"/>
</dbReference>
<dbReference type="GO" id="GO:0006508">
    <property type="term" value="P:proteolysis"/>
    <property type="evidence" value="ECO:0007669"/>
    <property type="project" value="UniProtKB-KW"/>
</dbReference>
<feature type="binding site" evidence="8">
    <location>
        <position position="159"/>
    </location>
    <ligand>
        <name>substrate</name>
    </ligand>
</feature>
<comment type="function">
    <text evidence="8 9">Removes the N-terminal methionine from nascent proteins. The N-terminal methionine is often cleaved when the second residue in the primary sequence is small and uncharged (Met-Ala-, Cys, Gly, Pro, Ser, Thr, or Val).</text>
</comment>
<feature type="binding site" evidence="8">
    <location>
        <position position="271"/>
    </location>
    <ligand>
        <name>a divalent metal cation</name>
        <dbReference type="ChEBI" id="CHEBI:60240"/>
        <label>2</label>
        <note>catalytic</note>
    </ligand>
</feature>
<evidence type="ECO:0000256" key="9">
    <source>
        <dbReference type="RuleBase" id="RU003653"/>
    </source>
</evidence>
<dbReference type="InterPro" id="IPR036390">
    <property type="entry name" value="WH_DNA-bd_sf"/>
</dbReference>
<dbReference type="InterPro" id="IPR018349">
    <property type="entry name" value="Pept_M24A_MAP2_BS"/>
</dbReference>
<dbReference type="Gene3D" id="3.90.230.10">
    <property type="entry name" value="Creatinase/methionine aminopeptidase superfamily"/>
    <property type="match status" value="1"/>
</dbReference>
<keyword evidence="5 8" id="KW-0645">Protease</keyword>
<feature type="binding site" evidence="8">
    <location>
        <position position="92"/>
    </location>
    <ligand>
        <name>a divalent metal cation</name>
        <dbReference type="ChEBI" id="CHEBI:60240"/>
        <label>1</label>
    </ligand>
</feature>
<organism evidence="11 12">
    <name type="scientific">Ferroglobus placidus (strain DSM 10642 / AEDII12DO)</name>
    <dbReference type="NCBI Taxonomy" id="589924"/>
    <lineage>
        <taxon>Archaea</taxon>
        <taxon>Methanobacteriati</taxon>
        <taxon>Methanobacteriota</taxon>
        <taxon>Archaeoglobi</taxon>
        <taxon>Archaeoglobales</taxon>
        <taxon>Archaeoglobaceae</taxon>
        <taxon>Ferroglobus</taxon>
    </lineage>
</organism>
<evidence type="ECO:0000256" key="5">
    <source>
        <dbReference type="ARBA" id="ARBA00022670"/>
    </source>
</evidence>
<evidence type="ECO:0000256" key="8">
    <source>
        <dbReference type="HAMAP-Rule" id="MF_01975"/>
    </source>
</evidence>
<feature type="binding site" evidence="8">
    <location>
        <position position="61"/>
    </location>
    <ligand>
        <name>substrate</name>
    </ligand>
</feature>
<keyword evidence="7 8" id="KW-0378">Hydrolase</keyword>
<dbReference type="eggNOG" id="arCOG01001">
    <property type="taxonomic scope" value="Archaea"/>
</dbReference>
<evidence type="ECO:0000259" key="10">
    <source>
        <dbReference type="Pfam" id="PF00557"/>
    </source>
</evidence>
<dbReference type="OrthoDB" id="372008at2157"/>
<dbReference type="GO" id="GO:0070006">
    <property type="term" value="F:metalloaminopeptidase activity"/>
    <property type="evidence" value="ECO:0007669"/>
    <property type="project" value="UniProtKB-UniRule"/>
</dbReference>
<comment type="similarity">
    <text evidence="8">Belongs to the peptidase M24A family. Methionine aminopeptidase archaeal type 2 subfamily.</text>
</comment>
<comment type="catalytic activity">
    <reaction evidence="1 8 9">
        <text>Release of N-terminal amino acids, preferentially methionine, from peptides and arylamides.</text>
        <dbReference type="EC" id="3.4.11.18"/>
    </reaction>
</comment>